<name>A0A811QP59_9POAL</name>
<sequence length="170" mass="19454">MVSDPLPTVEPFLGVYEDTLRWKDVAESVVSEELSATKYWVGGGPHVVHELSLPNAPKTKSTAKERTAELAKDLCGQMQRWFLAFVEEALDVENKWKHSSDTPTLLSQFEKIRDWLEQVHHQIVEEEEWTKEMIKRLKHRIDRSQLKTIKRVGSCASENSVSSVSSVRPP</sequence>
<evidence type="ECO:0000313" key="2">
    <source>
        <dbReference type="EMBL" id="CAD6258636.1"/>
    </source>
</evidence>
<dbReference type="InterPro" id="IPR049172">
    <property type="entry name" value="DUF6857_pln"/>
</dbReference>
<keyword evidence="3" id="KW-1185">Reference proteome</keyword>
<dbReference type="Pfam" id="PF21647">
    <property type="entry name" value="DUF6857"/>
    <property type="match status" value="1"/>
</dbReference>
<organism evidence="2 3">
    <name type="scientific">Miscanthus lutarioriparius</name>
    <dbReference type="NCBI Taxonomy" id="422564"/>
    <lineage>
        <taxon>Eukaryota</taxon>
        <taxon>Viridiplantae</taxon>
        <taxon>Streptophyta</taxon>
        <taxon>Embryophyta</taxon>
        <taxon>Tracheophyta</taxon>
        <taxon>Spermatophyta</taxon>
        <taxon>Magnoliopsida</taxon>
        <taxon>Liliopsida</taxon>
        <taxon>Poales</taxon>
        <taxon>Poaceae</taxon>
        <taxon>PACMAD clade</taxon>
        <taxon>Panicoideae</taxon>
        <taxon>Andropogonodae</taxon>
        <taxon>Andropogoneae</taxon>
        <taxon>Saccharinae</taxon>
        <taxon>Miscanthus</taxon>
    </lineage>
</organism>
<evidence type="ECO:0000259" key="1">
    <source>
        <dbReference type="Pfam" id="PF21647"/>
    </source>
</evidence>
<dbReference type="Proteomes" id="UP000604825">
    <property type="component" value="Unassembled WGS sequence"/>
</dbReference>
<gene>
    <name evidence="2" type="ORF">NCGR_LOCUS42105</name>
</gene>
<dbReference type="PANTHER" id="PTHR31928">
    <property type="entry name" value="EXPRESSED PROTEIN"/>
    <property type="match status" value="1"/>
</dbReference>
<evidence type="ECO:0000313" key="3">
    <source>
        <dbReference type="Proteomes" id="UP000604825"/>
    </source>
</evidence>
<reference evidence="2" key="1">
    <citation type="submission" date="2020-10" db="EMBL/GenBank/DDBJ databases">
        <authorList>
            <person name="Han B."/>
            <person name="Lu T."/>
            <person name="Zhao Q."/>
            <person name="Huang X."/>
            <person name="Zhao Y."/>
        </authorList>
    </citation>
    <scope>NUCLEOTIDE SEQUENCE</scope>
</reference>
<protein>
    <recommendedName>
        <fullName evidence="1">DUF6857 domain-containing protein</fullName>
    </recommendedName>
</protein>
<dbReference type="OrthoDB" id="1918502at2759"/>
<feature type="domain" description="DUF6857" evidence="1">
    <location>
        <begin position="59"/>
        <end position="150"/>
    </location>
</feature>
<proteinExistence type="predicted"/>
<dbReference type="EMBL" id="CAJGYO010000010">
    <property type="protein sequence ID" value="CAD6258636.1"/>
    <property type="molecule type" value="Genomic_DNA"/>
</dbReference>
<dbReference type="InterPro" id="IPR010341">
    <property type="entry name" value="DUF936_pln"/>
</dbReference>
<comment type="caution">
    <text evidence="2">The sequence shown here is derived from an EMBL/GenBank/DDBJ whole genome shotgun (WGS) entry which is preliminary data.</text>
</comment>
<dbReference type="AlphaFoldDB" id="A0A811QP59"/>
<dbReference type="PANTHER" id="PTHR31928:SF3">
    <property type="entry name" value="EXPRESSED PROTEIN"/>
    <property type="match status" value="1"/>
</dbReference>
<accession>A0A811QP59</accession>